<protein>
    <recommendedName>
        <fullName evidence="2">Methanolan biosynthesis EpsI domain-containing protein</fullName>
    </recommendedName>
</protein>
<feature type="chain" id="PRO_5021883507" description="Methanolan biosynthesis EpsI domain-containing protein" evidence="1">
    <location>
        <begin position="25"/>
        <end position="216"/>
    </location>
</feature>
<feature type="signal peptide" evidence="1">
    <location>
        <begin position="1"/>
        <end position="24"/>
    </location>
</feature>
<dbReference type="Pfam" id="PF11984">
    <property type="entry name" value="DUF3485"/>
    <property type="match status" value="1"/>
</dbReference>
<dbReference type="OrthoDB" id="257139at2"/>
<reference evidence="3 4" key="1">
    <citation type="submission" date="2019-03" db="EMBL/GenBank/DDBJ databases">
        <title>Deep-cultivation of Planctomycetes and their phenomic and genomic characterization uncovers novel biology.</title>
        <authorList>
            <person name="Wiegand S."/>
            <person name="Jogler M."/>
            <person name="Boedeker C."/>
            <person name="Pinto D."/>
            <person name="Vollmers J."/>
            <person name="Rivas-Marin E."/>
            <person name="Kohn T."/>
            <person name="Peeters S.H."/>
            <person name="Heuer A."/>
            <person name="Rast P."/>
            <person name="Oberbeckmann S."/>
            <person name="Bunk B."/>
            <person name="Jeske O."/>
            <person name="Meyerdierks A."/>
            <person name="Storesund J.E."/>
            <person name="Kallscheuer N."/>
            <person name="Luecker S."/>
            <person name="Lage O.M."/>
            <person name="Pohl T."/>
            <person name="Merkel B.J."/>
            <person name="Hornburger P."/>
            <person name="Mueller R.-W."/>
            <person name="Bruemmer F."/>
            <person name="Labrenz M."/>
            <person name="Spormann A.M."/>
            <person name="Op den Camp H."/>
            <person name="Overmann J."/>
            <person name="Amann R."/>
            <person name="Jetten M.S.M."/>
            <person name="Mascher T."/>
            <person name="Medema M.H."/>
            <person name="Devos D.P."/>
            <person name="Kaster A.-K."/>
            <person name="Ovreas L."/>
            <person name="Rohde M."/>
            <person name="Galperin M.Y."/>
            <person name="Jogler C."/>
        </authorList>
    </citation>
    <scope>NUCLEOTIDE SEQUENCE [LARGE SCALE GENOMIC DNA]</scope>
    <source>
        <strain evidence="3 4">Enr13</strain>
    </source>
</reference>
<dbReference type="PROSITE" id="PS51257">
    <property type="entry name" value="PROKAR_LIPOPROTEIN"/>
    <property type="match status" value="1"/>
</dbReference>
<dbReference type="AlphaFoldDB" id="A0A518HJD2"/>
<evidence type="ECO:0000313" key="4">
    <source>
        <dbReference type="Proteomes" id="UP000319004"/>
    </source>
</evidence>
<keyword evidence="1" id="KW-0732">Signal</keyword>
<dbReference type="KEGG" id="snep:Enr13x_07960"/>
<keyword evidence="4" id="KW-1185">Reference proteome</keyword>
<feature type="domain" description="Methanolan biosynthesis EpsI" evidence="2">
    <location>
        <begin position="13"/>
        <end position="135"/>
    </location>
</feature>
<evidence type="ECO:0000313" key="3">
    <source>
        <dbReference type="EMBL" id="QDV40958.1"/>
    </source>
</evidence>
<organism evidence="3 4">
    <name type="scientific">Stieleria neptunia</name>
    <dbReference type="NCBI Taxonomy" id="2527979"/>
    <lineage>
        <taxon>Bacteria</taxon>
        <taxon>Pseudomonadati</taxon>
        <taxon>Planctomycetota</taxon>
        <taxon>Planctomycetia</taxon>
        <taxon>Pirellulales</taxon>
        <taxon>Pirellulaceae</taxon>
        <taxon>Stieleria</taxon>
    </lineage>
</organism>
<proteinExistence type="predicted"/>
<dbReference type="RefSeq" id="WP_145384752.1">
    <property type="nucleotide sequence ID" value="NZ_CP037423.1"/>
</dbReference>
<dbReference type="EMBL" id="CP037423">
    <property type="protein sequence ID" value="QDV40958.1"/>
    <property type="molecule type" value="Genomic_DNA"/>
</dbReference>
<accession>A0A518HJD2</accession>
<dbReference type="InterPro" id="IPR014263">
    <property type="entry name" value="Methanolan_biosynth_EpsI"/>
</dbReference>
<evidence type="ECO:0000256" key="1">
    <source>
        <dbReference type="SAM" id="SignalP"/>
    </source>
</evidence>
<evidence type="ECO:0000259" key="2">
    <source>
        <dbReference type="Pfam" id="PF11984"/>
    </source>
</evidence>
<gene>
    <name evidence="3" type="ORF">Enr13x_07960</name>
</gene>
<sequence length="216" mass="24222" precursor="true">MDFRLTRMKAAVLGCSLALVGCLATTGARTGVPPQCAFELAETLGGWELIERCELQPSELEILQAGDHWRCVYQHRQTKQVVVVTLIAGPGGPLASHLPETCYARTEFRAHTEPVVWNVPDQPDRFRFQTLQPRNVDQPALTIAYAWHDGSRWRAPRYPRFQLAGHPTLQRLLVTMRHPGGMTAEAQQVIRQVVRLTVDSSPTRVTQRSIPAPNLK</sequence>
<name>A0A518HJD2_9BACT</name>
<dbReference type="Proteomes" id="UP000319004">
    <property type="component" value="Chromosome"/>
</dbReference>